<dbReference type="SUPFAM" id="SSF143430">
    <property type="entry name" value="TTP0101/SSO1404-like"/>
    <property type="match status" value="1"/>
</dbReference>
<dbReference type="Gene3D" id="3.30.70.240">
    <property type="match status" value="1"/>
</dbReference>
<evidence type="ECO:0000256" key="6">
    <source>
        <dbReference type="ARBA" id="ARBA00022801"/>
    </source>
</evidence>
<sequence>MKKSNISLYQRLKVIKKNALPTDAPLIPEGNEIAQLDARISSVLDLFKKYQKKKSTEMLCFIMYDITDNKVRKEIAKFLIEKGMIRVQKSVFLGSLKAKLYQQIAQDLKEVQSLYENNDSIMIIPVSESEVNRMKLIGQQVDFDMAIKTKGSIII</sequence>
<reference evidence="10 11" key="1">
    <citation type="submission" date="2021-12" db="EMBL/GenBank/DDBJ databases">
        <title>Genome sequencing of bacteria with rrn-lacking chromosome and rrn-plasmid.</title>
        <authorList>
            <person name="Anda M."/>
            <person name="Iwasaki W."/>
        </authorList>
    </citation>
    <scope>NUCLEOTIDE SEQUENCE [LARGE SCALE GENOMIC DNA]</scope>
    <source>
        <strain evidence="10 11">NBRC 101262</strain>
        <plasmid evidence="10 11">pPP6</plasmid>
    </source>
</reference>
<keyword evidence="11" id="KW-1185">Reference proteome</keyword>
<dbReference type="PANTHER" id="PTHR34405">
    <property type="entry name" value="CRISPR-ASSOCIATED ENDORIBONUCLEASE CAS2"/>
    <property type="match status" value="1"/>
</dbReference>
<keyword evidence="6 9" id="KW-0378">Hydrolase</keyword>
<evidence type="ECO:0000256" key="2">
    <source>
        <dbReference type="ARBA" id="ARBA00009959"/>
    </source>
</evidence>
<dbReference type="InterPro" id="IPR019199">
    <property type="entry name" value="Virulence_VapD/CRISPR_Cas2"/>
</dbReference>
<feature type="binding site" evidence="9">
    <location>
        <position position="65"/>
    </location>
    <ligand>
        <name>Mg(2+)</name>
        <dbReference type="ChEBI" id="CHEBI:18420"/>
        <note>catalytic</note>
    </ligand>
</feature>
<evidence type="ECO:0000313" key="10">
    <source>
        <dbReference type="EMBL" id="BDD02066.1"/>
    </source>
</evidence>
<dbReference type="InterPro" id="IPR021127">
    <property type="entry name" value="CRISPR_associated_Cas2"/>
</dbReference>
<evidence type="ECO:0000256" key="3">
    <source>
        <dbReference type="ARBA" id="ARBA00022722"/>
    </source>
</evidence>
<gene>
    <name evidence="9" type="primary">cas2</name>
    <name evidence="10" type="ORF">PEPS_43460</name>
</gene>
<dbReference type="EMBL" id="AP025298">
    <property type="protein sequence ID" value="BDD02066.1"/>
    <property type="molecule type" value="Genomic_DNA"/>
</dbReference>
<evidence type="ECO:0000256" key="1">
    <source>
        <dbReference type="ARBA" id="ARBA00001946"/>
    </source>
</evidence>
<dbReference type="Proteomes" id="UP001354989">
    <property type="component" value="Plasmid pPP6"/>
</dbReference>
<evidence type="ECO:0000313" key="11">
    <source>
        <dbReference type="Proteomes" id="UP001354989"/>
    </source>
</evidence>
<dbReference type="EC" id="3.1.-.-" evidence="9"/>
<geneLocation type="plasmid" evidence="10 11">
    <name>pPP6</name>
</geneLocation>
<accession>A0ABN6LFW9</accession>
<dbReference type="RefSeq" id="WP_338399359.1">
    <property type="nucleotide sequence ID" value="NZ_AP025298.1"/>
</dbReference>
<dbReference type="CDD" id="cd09725">
    <property type="entry name" value="Cas2_I_II_III"/>
    <property type="match status" value="1"/>
</dbReference>
<evidence type="ECO:0000256" key="8">
    <source>
        <dbReference type="ARBA" id="ARBA00023118"/>
    </source>
</evidence>
<comment type="subunit">
    <text evidence="9">Homodimer, forms a heterotetramer with a Cas1 homodimer.</text>
</comment>
<keyword evidence="10" id="KW-0614">Plasmid</keyword>
<dbReference type="NCBIfam" id="TIGR01573">
    <property type="entry name" value="cas2"/>
    <property type="match status" value="1"/>
</dbReference>
<dbReference type="HAMAP" id="MF_01471">
    <property type="entry name" value="Cas2"/>
    <property type="match status" value="1"/>
</dbReference>
<proteinExistence type="inferred from homology"/>
<organism evidence="10 11">
    <name type="scientific">Persicobacter psychrovividus</name>
    <dbReference type="NCBI Taxonomy" id="387638"/>
    <lineage>
        <taxon>Bacteria</taxon>
        <taxon>Pseudomonadati</taxon>
        <taxon>Bacteroidota</taxon>
        <taxon>Cytophagia</taxon>
        <taxon>Cytophagales</taxon>
        <taxon>Persicobacteraceae</taxon>
        <taxon>Persicobacter</taxon>
    </lineage>
</organism>
<name>A0ABN6LFW9_9BACT</name>
<keyword evidence="4 9" id="KW-0479">Metal-binding</keyword>
<dbReference type="Pfam" id="PF09827">
    <property type="entry name" value="CRISPR_Cas2"/>
    <property type="match status" value="1"/>
</dbReference>
<comment type="function">
    <text evidence="9">CRISPR (clustered regularly interspaced short palindromic repeat), is an adaptive immune system that provides protection against mobile genetic elements (viruses, transposable elements and conjugative plasmids). CRISPR clusters contain sequences complementary to antecedent mobile elements and target invading nucleic acids. CRISPR clusters are transcribed and processed into CRISPR RNA (crRNA). Functions as a ssRNA-specific endoribonuclease. Involved in the integration of spacer DNA into the CRISPR cassette.</text>
</comment>
<dbReference type="PANTHER" id="PTHR34405:SF3">
    <property type="entry name" value="CRISPR-ASSOCIATED ENDORIBONUCLEASE CAS2 3"/>
    <property type="match status" value="1"/>
</dbReference>
<evidence type="ECO:0000256" key="7">
    <source>
        <dbReference type="ARBA" id="ARBA00022842"/>
    </source>
</evidence>
<evidence type="ECO:0000256" key="9">
    <source>
        <dbReference type="HAMAP-Rule" id="MF_01471"/>
    </source>
</evidence>
<evidence type="ECO:0000256" key="5">
    <source>
        <dbReference type="ARBA" id="ARBA00022759"/>
    </source>
</evidence>
<evidence type="ECO:0000256" key="4">
    <source>
        <dbReference type="ARBA" id="ARBA00022723"/>
    </source>
</evidence>
<keyword evidence="7 9" id="KW-0460">Magnesium</keyword>
<keyword evidence="5 9" id="KW-0255">Endonuclease</keyword>
<comment type="similarity">
    <text evidence="2 9">Belongs to the CRISPR-associated endoribonuclease Cas2 protein family.</text>
</comment>
<keyword evidence="3 9" id="KW-0540">Nuclease</keyword>
<comment type="cofactor">
    <cofactor evidence="1 9">
        <name>Mg(2+)</name>
        <dbReference type="ChEBI" id="CHEBI:18420"/>
    </cofactor>
</comment>
<keyword evidence="8 9" id="KW-0051">Antiviral defense</keyword>
<protein>
    <recommendedName>
        <fullName evidence="9">CRISPR-associated endoribonuclease Cas2</fullName>
        <ecNumber evidence="9">3.1.-.-</ecNumber>
    </recommendedName>
</protein>